<keyword evidence="2" id="KW-1185">Reference proteome</keyword>
<reference evidence="1 2" key="1">
    <citation type="submission" date="2016-09" db="EMBL/GenBank/DDBJ databases">
        <title>Rhizobium oryziradicis sp. nov., isolated from the root of rice.</title>
        <authorList>
            <person name="Zhao J."/>
            <person name="Zhang X."/>
        </authorList>
    </citation>
    <scope>NUCLEOTIDE SEQUENCE [LARGE SCALE GENOMIC DNA]</scope>
    <source>
        <strain evidence="1 2">N19</strain>
    </source>
</reference>
<dbReference type="STRING" id="1867956.BJF95_07820"/>
<evidence type="ECO:0000313" key="1">
    <source>
        <dbReference type="EMBL" id="OLP44429.1"/>
    </source>
</evidence>
<protein>
    <submittedName>
        <fullName evidence="1">Uncharacterized protein</fullName>
    </submittedName>
</protein>
<evidence type="ECO:0000313" key="2">
    <source>
        <dbReference type="Proteomes" id="UP000186894"/>
    </source>
</evidence>
<sequence>MLSAVQVWNPDDWEFFAQTLLHARHGPLHVQKIPAAHKGDFGIDYYCTKDAVVYQCYAVNEPIDIAERAERQKNKITEDIGKIIKNHVEVGKLFHGVPIRHWVLMAPLHDSKDVNLHCAKKTKDLRGTNKPAFDTNVEVIIQDLDNFPDDVIARGISSLSKVNLSIPMPSQSELDTWAAGSSDLLSNATTKLKKRATSEDLDDVVSQVVRSFLQGNALLDALRSGSPDLHEKVMTAVKSHARRLKFAGPQSNGSAGQILNTELDALISAVRAEAPSLSTENAEQIAYGAICELIMRCPLDFPNVQ</sequence>
<dbReference type="AlphaFoldDB" id="A0A1Q8ZQU7"/>
<dbReference type="Proteomes" id="UP000186894">
    <property type="component" value="Unassembled WGS sequence"/>
</dbReference>
<proteinExistence type="predicted"/>
<accession>A0A1Q8ZQU7</accession>
<gene>
    <name evidence="1" type="ORF">BJF95_07820</name>
</gene>
<comment type="caution">
    <text evidence="1">The sequence shown here is derived from an EMBL/GenBank/DDBJ whole genome shotgun (WGS) entry which is preliminary data.</text>
</comment>
<dbReference type="OrthoDB" id="2962756at2"/>
<organism evidence="1 2">
    <name type="scientific">Rhizobium oryziradicis</name>
    <dbReference type="NCBI Taxonomy" id="1867956"/>
    <lineage>
        <taxon>Bacteria</taxon>
        <taxon>Pseudomonadati</taxon>
        <taxon>Pseudomonadota</taxon>
        <taxon>Alphaproteobacteria</taxon>
        <taxon>Hyphomicrobiales</taxon>
        <taxon>Rhizobiaceae</taxon>
        <taxon>Rhizobium/Agrobacterium group</taxon>
        <taxon>Rhizobium</taxon>
    </lineage>
</organism>
<dbReference type="RefSeq" id="WP_075639940.1">
    <property type="nucleotide sequence ID" value="NZ_MKIM01000027.1"/>
</dbReference>
<name>A0A1Q8ZQU7_9HYPH</name>
<dbReference type="EMBL" id="MKIM01000027">
    <property type="protein sequence ID" value="OLP44429.1"/>
    <property type="molecule type" value="Genomic_DNA"/>
</dbReference>